<name>A0ACB8ZN65_CICIN</name>
<proteinExistence type="predicted"/>
<protein>
    <submittedName>
        <fullName evidence="1">Uncharacterized protein</fullName>
    </submittedName>
</protein>
<keyword evidence="2" id="KW-1185">Reference proteome</keyword>
<evidence type="ECO:0000313" key="1">
    <source>
        <dbReference type="EMBL" id="KAI3698769.1"/>
    </source>
</evidence>
<sequence length="145" mass="17123">MALPFLLRYIASPFSLAHLPKIRQEKRNVSHPSFSIILPISFSQPMHDRLTGNTIFFQHPAPIKYCYRFRFFLVFAGVLRFSSLTPSALHRLSFEPISLLPFCHFIPIKLTRGDDGFLCEYRARQKDTWRRPEDDIEYLFNFILI</sequence>
<evidence type="ECO:0000313" key="2">
    <source>
        <dbReference type="Proteomes" id="UP001055811"/>
    </source>
</evidence>
<reference evidence="2" key="1">
    <citation type="journal article" date="2022" name="Mol. Ecol. Resour.">
        <title>The genomes of chicory, endive, great burdock and yacon provide insights into Asteraceae palaeo-polyploidization history and plant inulin production.</title>
        <authorList>
            <person name="Fan W."/>
            <person name="Wang S."/>
            <person name="Wang H."/>
            <person name="Wang A."/>
            <person name="Jiang F."/>
            <person name="Liu H."/>
            <person name="Zhao H."/>
            <person name="Xu D."/>
            <person name="Zhang Y."/>
        </authorList>
    </citation>
    <scope>NUCLEOTIDE SEQUENCE [LARGE SCALE GENOMIC DNA]</scope>
    <source>
        <strain evidence="2">cv. Punajuju</strain>
    </source>
</reference>
<organism evidence="1 2">
    <name type="scientific">Cichorium intybus</name>
    <name type="common">Chicory</name>
    <dbReference type="NCBI Taxonomy" id="13427"/>
    <lineage>
        <taxon>Eukaryota</taxon>
        <taxon>Viridiplantae</taxon>
        <taxon>Streptophyta</taxon>
        <taxon>Embryophyta</taxon>
        <taxon>Tracheophyta</taxon>
        <taxon>Spermatophyta</taxon>
        <taxon>Magnoliopsida</taxon>
        <taxon>eudicotyledons</taxon>
        <taxon>Gunneridae</taxon>
        <taxon>Pentapetalae</taxon>
        <taxon>asterids</taxon>
        <taxon>campanulids</taxon>
        <taxon>Asterales</taxon>
        <taxon>Asteraceae</taxon>
        <taxon>Cichorioideae</taxon>
        <taxon>Cichorieae</taxon>
        <taxon>Cichoriinae</taxon>
        <taxon>Cichorium</taxon>
    </lineage>
</organism>
<gene>
    <name evidence="1" type="ORF">L2E82_42583</name>
</gene>
<accession>A0ACB8ZN65</accession>
<dbReference type="EMBL" id="CM042016">
    <property type="protein sequence ID" value="KAI3698769.1"/>
    <property type="molecule type" value="Genomic_DNA"/>
</dbReference>
<dbReference type="Proteomes" id="UP001055811">
    <property type="component" value="Linkage Group LG08"/>
</dbReference>
<comment type="caution">
    <text evidence="1">The sequence shown here is derived from an EMBL/GenBank/DDBJ whole genome shotgun (WGS) entry which is preliminary data.</text>
</comment>
<reference evidence="1 2" key="2">
    <citation type="journal article" date="2022" name="Mol. Ecol. Resour.">
        <title>The genomes of chicory, endive, great burdock and yacon provide insights into Asteraceae paleo-polyploidization history and plant inulin production.</title>
        <authorList>
            <person name="Fan W."/>
            <person name="Wang S."/>
            <person name="Wang H."/>
            <person name="Wang A."/>
            <person name="Jiang F."/>
            <person name="Liu H."/>
            <person name="Zhao H."/>
            <person name="Xu D."/>
            <person name="Zhang Y."/>
        </authorList>
    </citation>
    <scope>NUCLEOTIDE SEQUENCE [LARGE SCALE GENOMIC DNA]</scope>
    <source>
        <strain evidence="2">cv. Punajuju</strain>
        <tissue evidence="1">Leaves</tissue>
    </source>
</reference>